<protein>
    <submittedName>
        <fullName evidence="1">Uncharacterized protein</fullName>
    </submittedName>
</protein>
<name>Q2GEX1_EHRS3</name>
<sequence>MSTKLTILAKIVHKMHILDISLQQQFQSKSIVPMKNQRIYPNRLSSVNRSYVSRT</sequence>
<evidence type="ECO:0000313" key="2">
    <source>
        <dbReference type="Proteomes" id="UP000001942"/>
    </source>
</evidence>
<evidence type="ECO:0000313" key="1">
    <source>
        <dbReference type="EMBL" id="ABD46505.1"/>
    </source>
</evidence>
<dbReference type="Proteomes" id="UP000001942">
    <property type="component" value="Chromosome"/>
</dbReference>
<dbReference type="HOGENOM" id="CLU_3027654_0_0_5"/>
<reference evidence="1 2" key="1">
    <citation type="journal article" date="2006" name="PLoS Genet.">
        <title>Comparative genomics of emerging human ehrlichiosis agents.</title>
        <authorList>
            <person name="Dunning Hotopp J.C."/>
            <person name="Lin M."/>
            <person name="Madupu R."/>
            <person name="Crabtree J."/>
            <person name="Angiuoli S.V."/>
            <person name="Eisen J.A."/>
            <person name="Seshadri R."/>
            <person name="Ren Q."/>
            <person name="Wu M."/>
            <person name="Utterback T.R."/>
            <person name="Smith S."/>
            <person name="Lewis M."/>
            <person name="Khouri H."/>
            <person name="Zhang C."/>
            <person name="Niu H."/>
            <person name="Lin Q."/>
            <person name="Ohashi N."/>
            <person name="Zhi N."/>
            <person name="Nelson W."/>
            <person name="Brinkac L.M."/>
            <person name="Dodson R.J."/>
            <person name="Rosovitz M.J."/>
            <person name="Sundaram J."/>
            <person name="Daugherty S.C."/>
            <person name="Davidsen T."/>
            <person name="Durkin A.S."/>
            <person name="Gwinn M."/>
            <person name="Haft D.H."/>
            <person name="Selengut J.D."/>
            <person name="Sullivan S.A."/>
            <person name="Zafar N."/>
            <person name="Zhou L."/>
            <person name="Benahmed F."/>
            <person name="Forberger H."/>
            <person name="Halpin R."/>
            <person name="Mulligan S."/>
            <person name="Robinson J."/>
            <person name="White O."/>
            <person name="Rikihisa Y."/>
            <person name="Tettelin H."/>
        </authorList>
    </citation>
    <scope>NUCLEOTIDE SEQUENCE [LARGE SCALE GENOMIC DNA]</scope>
    <source>
        <strain evidence="2">ATCC VR-367 / Miyayama</strain>
    </source>
</reference>
<dbReference type="EMBL" id="CP000237">
    <property type="protein sequence ID" value="ABD46505.1"/>
    <property type="molecule type" value="Genomic_DNA"/>
</dbReference>
<accession>Q2GEX1</accession>
<organism evidence="1 2">
    <name type="scientific">Ehrlichia sennetsu (strain ATCC VR-367 / Miyayama)</name>
    <name type="common">Neorickettsia sennetsu</name>
    <dbReference type="NCBI Taxonomy" id="222891"/>
    <lineage>
        <taxon>Bacteria</taxon>
        <taxon>Pseudomonadati</taxon>
        <taxon>Pseudomonadota</taxon>
        <taxon>Alphaproteobacteria</taxon>
        <taxon>Rickettsiales</taxon>
        <taxon>Anaplasmataceae</taxon>
        <taxon>Ehrlichia</taxon>
    </lineage>
</organism>
<keyword evidence="2" id="KW-1185">Reference proteome</keyword>
<dbReference type="AlphaFoldDB" id="Q2GEX1"/>
<gene>
    <name evidence="1" type="ordered locus">NSE_0074</name>
</gene>
<proteinExistence type="predicted"/>
<dbReference type="KEGG" id="nse:NSE_0074"/>